<dbReference type="Proteomes" id="UP000670475">
    <property type="component" value="Unassembled WGS sequence"/>
</dbReference>
<evidence type="ECO:0000313" key="3">
    <source>
        <dbReference type="Proteomes" id="UP000670475"/>
    </source>
</evidence>
<protein>
    <submittedName>
        <fullName evidence="2">Uncharacterized protein</fullName>
    </submittedName>
</protein>
<dbReference type="EMBL" id="JAGIQL010000397">
    <property type="protein sequence ID" value="MBP0462276.1"/>
    <property type="molecule type" value="Genomic_DNA"/>
</dbReference>
<feature type="region of interest" description="Disordered" evidence="1">
    <location>
        <begin position="1"/>
        <end position="89"/>
    </location>
</feature>
<name>A0A940RZD4_9ACTN</name>
<feature type="compositionally biased region" description="Gly residues" evidence="1">
    <location>
        <begin position="78"/>
        <end position="89"/>
    </location>
</feature>
<sequence>MQAQERPAGDGTGRAAEESPAPGPDWWSLPPSGFSDPEGDADGDADGDDDPPSPYRPRLHGIWRDGPGPFDDSAGHVPAGGGRPGGGSG</sequence>
<organism evidence="2 3">
    <name type="scientific">Streptomyces montanisoli</name>
    <dbReference type="NCBI Taxonomy" id="2798581"/>
    <lineage>
        <taxon>Bacteria</taxon>
        <taxon>Bacillati</taxon>
        <taxon>Actinomycetota</taxon>
        <taxon>Actinomycetes</taxon>
        <taxon>Kitasatosporales</taxon>
        <taxon>Streptomycetaceae</taxon>
        <taxon>Streptomyces</taxon>
    </lineage>
</organism>
<feature type="compositionally biased region" description="Acidic residues" evidence="1">
    <location>
        <begin position="37"/>
        <end position="51"/>
    </location>
</feature>
<reference evidence="2" key="1">
    <citation type="submission" date="2021-03" db="EMBL/GenBank/DDBJ databases">
        <title>Whole genome sequence of Streptomyces bomunensis MMS17-BM035.</title>
        <authorList>
            <person name="Lee J.H."/>
        </authorList>
    </citation>
    <scope>NUCLEOTIDE SEQUENCE</scope>
    <source>
        <strain evidence="2">MMS17-BM035</strain>
    </source>
</reference>
<evidence type="ECO:0000313" key="2">
    <source>
        <dbReference type="EMBL" id="MBP0462276.1"/>
    </source>
</evidence>
<gene>
    <name evidence="2" type="ORF">JFN87_33345</name>
</gene>
<comment type="caution">
    <text evidence="2">The sequence shown here is derived from an EMBL/GenBank/DDBJ whole genome shotgun (WGS) entry which is preliminary data.</text>
</comment>
<accession>A0A940RZD4</accession>
<proteinExistence type="predicted"/>
<evidence type="ECO:0000256" key="1">
    <source>
        <dbReference type="SAM" id="MobiDB-lite"/>
    </source>
</evidence>
<feature type="non-terminal residue" evidence="2">
    <location>
        <position position="89"/>
    </location>
</feature>
<keyword evidence="3" id="KW-1185">Reference proteome</keyword>
<dbReference type="AlphaFoldDB" id="A0A940RZD4"/>